<dbReference type="InterPro" id="IPR000719">
    <property type="entry name" value="Prot_kinase_dom"/>
</dbReference>
<proteinExistence type="predicted"/>
<feature type="transmembrane region" description="Helical" evidence="9">
    <location>
        <begin position="352"/>
        <end position="375"/>
    </location>
</feature>
<organism evidence="11 12">
    <name type="scientific">Streptomyces andamanensis</name>
    <dbReference type="NCBI Taxonomy" id="1565035"/>
    <lineage>
        <taxon>Bacteria</taxon>
        <taxon>Bacillati</taxon>
        <taxon>Actinomycetota</taxon>
        <taxon>Actinomycetes</taxon>
        <taxon>Kitasatosporales</taxon>
        <taxon>Streptomycetaceae</taxon>
        <taxon>Streptomyces</taxon>
    </lineage>
</organism>
<keyword evidence="4 7" id="KW-0547">Nucleotide-binding</keyword>
<keyword evidence="3 11" id="KW-0808">Transferase</keyword>
<feature type="binding site" evidence="7">
    <location>
        <position position="39"/>
    </location>
    <ligand>
        <name>ATP</name>
        <dbReference type="ChEBI" id="CHEBI:30616"/>
    </ligand>
</feature>
<feature type="domain" description="Protein kinase" evidence="10">
    <location>
        <begin position="10"/>
        <end position="258"/>
    </location>
</feature>
<dbReference type="EC" id="2.7.11.1" evidence="1"/>
<evidence type="ECO:0000256" key="9">
    <source>
        <dbReference type="SAM" id="Phobius"/>
    </source>
</evidence>
<sequence>MHSVGRIGRYRLERRLGTGAFGTVWLAHDDELDAPVAVKVLAENWAHRLDVRERFLSEARLLRKAGSPRVVQVHDIGELPDGRPYFVMEYADAGTLDDLAGAGPLPVPEALRLTALAARGAHALHEAGIVHRDVKPSNVLLRTARDGTRRVLIADLGLAKTLAEASGLTLAAGSAGYRPPEQAEPGAGIDARADVYSLGAVGYRLLTGTVPAAPGRVVPPERLRPGLDPAVGHILLRALASDREQRWPTAEALARELERTAEADAAAADAEEPRHARPGAGGPTGAAEPWTVLGPVGTAGAAGASASGGPDPAAAEAPRTSGPAGTGGAGSAGDTAGAGGAADRPVRRRRRAVALTAALVLAAVAGAGVALALTLRADGPSEVRVADATGRVEVRVPKSWGRQLRDSGWDPASLGLPAGHEPGLAVAGDLADWPDLDTEVSGVFVGLSEGGDVSARVAAADHPGCRYEGGRAYSDGRWRGRVRTWGGCPGAGALTEAALVPAGGAGRPQVYVQIRGREGDGTTDRILRSLRVT</sequence>
<keyword evidence="12" id="KW-1185">Reference proteome</keyword>
<dbReference type="InterPro" id="IPR017441">
    <property type="entry name" value="Protein_kinase_ATP_BS"/>
</dbReference>
<feature type="compositionally biased region" description="Low complexity" evidence="8">
    <location>
        <begin position="285"/>
        <end position="323"/>
    </location>
</feature>
<dbReference type="PROSITE" id="PS00108">
    <property type="entry name" value="PROTEIN_KINASE_ST"/>
    <property type="match status" value="1"/>
</dbReference>
<dbReference type="PROSITE" id="PS00107">
    <property type="entry name" value="PROTEIN_KINASE_ATP"/>
    <property type="match status" value="1"/>
</dbReference>
<dbReference type="Proteomes" id="UP001595824">
    <property type="component" value="Unassembled WGS sequence"/>
</dbReference>
<dbReference type="SMART" id="SM00220">
    <property type="entry name" value="S_TKc"/>
    <property type="match status" value="1"/>
</dbReference>
<keyword evidence="5 11" id="KW-0418">Kinase</keyword>
<dbReference type="GO" id="GO:0004674">
    <property type="term" value="F:protein serine/threonine kinase activity"/>
    <property type="evidence" value="ECO:0007669"/>
    <property type="project" value="UniProtKB-EC"/>
</dbReference>
<dbReference type="EMBL" id="JBHSDP010000029">
    <property type="protein sequence ID" value="MFC4332825.1"/>
    <property type="molecule type" value="Genomic_DNA"/>
</dbReference>
<evidence type="ECO:0000256" key="2">
    <source>
        <dbReference type="ARBA" id="ARBA00022527"/>
    </source>
</evidence>
<dbReference type="Pfam" id="PF00069">
    <property type="entry name" value="Pkinase"/>
    <property type="match status" value="1"/>
</dbReference>
<dbReference type="PROSITE" id="PS50011">
    <property type="entry name" value="PROTEIN_KINASE_DOM"/>
    <property type="match status" value="1"/>
</dbReference>
<evidence type="ECO:0000313" key="11">
    <source>
        <dbReference type="EMBL" id="MFC4332825.1"/>
    </source>
</evidence>
<protein>
    <recommendedName>
        <fullName evidence="1">non-specific serine/threonine protein kinase</fullName>
        <ecNumber evidence="1">2.7.11.1</ecNumber>
    </recommendedName>
</protein>
<keyword evidence="9" id="KW-1133">Transmembrane helix</keyword>
<dbReference type="InterPro" id="IPR008271">
    <property type="entry name" value="Ser/Thr_kinase_AS"/>
</dbReference>
<accession>A0ABV8TQN3</accession>
<dbReference type="CDD" id="cd14014">
    <property type="entry name" value="STKc_PknB_like"/>
    <property type="match status" value="1"/>
</dbReference>
<keyword evidence="9" id="KW-0812">Transmembrane</keyword>
<comment type="caution">
    <text evidence="11">The sequence shown here is derived from an EMBL/GenBank/DDBJ whole genome shotgun (WGS) entry which is preliminary data.</text>
</comment>
<evidence type="ECO:0000256" key="5">
    <source>
        <dbReference type="ARBA" id="ARBA00022777"/>
    </source>
</evidence>
<dbReference type="Gene3D" id="3.30.200.20">
    <property type="entry name" value="Phosphorylase Kinase, domain 1"/>
    <property type="match status" value="1"/>
</dbReference>
<dbReference type="Gene3D" id="1.10.510.10">
    <property type="entry name" value="Transferase(Phosphotransferase) domain 1"/>
    <property type="match status" value="1"/>
</dbReference>
<keyword evidence="6 7" id="KW-0067">ATP-binding</keyword>
<keyword evidence="9" id="KW-0472">Membrane</keyword>
<gene>
    <name evidence="11" type="ORF">ACFPC0_34680</name>
</gene>
<evidence type="ECO:0000256" key="7">
    <source>
        <dbReference type="PROSITE-ProRule" id="PRU10141"/>
    </source>
</evidence>
<evidence type="ECO:0000313" key="12">
    <source>
        <dbReference type="Proteomes" id="UP001595824"/>
    </source>
</evidence>
<evidence type="ECO:0000256" key="1">
    <source>
        <dbReference type="ARBA" id="ARBA00012513"/>
    </source>
</evidence>
<dbReference type="InterPro" id="IPR011009">
    <property type="entry name" value="Kinase-like_dom_sf"/>
</dbReference>
<evidence type="ECO:0000259" key="10">
    <source>
        <dbReference type="PROSITE" id="PS50011"/>
    </source>
</evidence>
<dbReference type="SUPFAM" id="SSF56112">
    <property type="entry name" value="Protein kinase-like (PK-like)"/>
    <property type="match status" value="1"/>
</dbReference>
<reference evidence="12" key="1">
    <citation type="journal article" date="2019" name="Int. J. Syst. Evol. Microbiol.">
        <title>The Global Catalogue of Microorganisms (GCM) 10K type strain sequencing project: providing services to taxonomists for standard genome sequencing and annotation.</title>
        <authorList>
            <consortium name="The Broad Institute Genomics Platform"/>
            <consortium name="The Broad Institute Genome Sequencing Center for Infectious Disease"/>
            <person name="Wu L."/>
            <person name="Ma J."/>
        </authorList>
    </citation>
    <scope>NUCLEOTIDE SEQUENCE [LARGE SCALE GENOMIC DNA]</scope>
    <source>
        <strain evidence="12">PCU 347</strain>
    </source>
</reference>
<keyword evidence="2" id="KW-0723">Serine/threonine-protein kinase</keyword>
<feature type="region of interest" description="Disordered" evidence="8">
    <location>
        <begin position="260"/>
        <end position="346"/>
    </location>
</feature>
<evidence type="ECO:0000256" key="3">
    <source>
        <dbReference type="ARBA" id="ARBA00022679"/>
    </source>
</evidence>
<evidence type="ECO:0000256" key="4">
    <source>
        <dbReference type="ARBA" id="ARBA00022741"/>
    </source>
</evidence>
<evidence type="ECO:0000256" key="8">
    <source>
        <dbReference type="SAM" id="MobiDB-lite"/>
    </source>
</evidence>
<dbReference type="PANTHER" id="PTHR43289">
    <property type="entry name" value="MITOGEN-ACTIVATED PROTEIN KINASE KINASE KINASE 20-RELATED"/>
    <property type="match status" value="1"/>
</dbReference>
<name>A0ABV8TQN3_9ACTN</name>
<feature type="compositionally biased region" description="Gly residues" evidence="8">
    <location>
        <begin position="324"/>
        <end position="340"/>
    </location>
</feature>
<dbReference type="RefSeq" id="WP_381744231.1">
    <property type="nucleotide sequence ID" value="NZ_JBHSDP010000029.1"/>
</dbReference>
<evidence type="ECO:0000256" key="6">
    <source>
        <dbReference type="ARBA" id="ARBA00022840"/>
    </source>
</evidence>
<dbReference type="PANTHER" id="PTHR43289:SF6">
    <property type="entry name" value="SERINE_THREONINE-PROTEIN KINASE NEKL-3"/>
    <property type="match status" value="1"/>
</dbReference>